<evidence type="ECO:0000256" key="3">
    <source>
        <dbReference type="ARBA" id="ARBA00022840"/>
    </source>
</evidence>
<dbReference type="FunFam" id="3.40.50.300:FF:000032">
    <property type="entry name" value="Export ABC transporter ATP-binding protein"/>
    <property type="match status" value="1"/>
</dbReference>
<accession>A0A9W6PQ55</accession>
<proteinExistence type="predicted"/>
<evidence type="ECO:0000259" key="4">
    <source>
        <dbReference type="PROSITE" id="PS50893"/>
    </source>
</evidence>
<feature type="domain" description="ABC transporter" evidence="4">
    <location>
        <begin position="7"/>
        <end position="236"/>
    </location>
</feature>
<keyword evidence="3 5" id="KW-0067">ATP-binding</keyword>
<dbReference type="OrthoDB" id="9778572at2"/>
<evidence type="ECO:0000313" key="6">
    <source>
        <dbReference type="Proteomes" id="UP001165143"/>
    </source>
</evidence>
<dbReference type="InterPro" id="IPR017911">
    <property type="entry name" value="MacB-like_ATP-bd"/>
</dbReference>
<sequence>MSAVKAVRVSRVYPGGGEPVRAVDQVSLSVAAGELAILVGASGSGKSTLLNLIGGLDRPDSGKLTVLGTDMSASSEKELARMRLTRIGFVFQDFNLLRDLTLLENVALPLEGAGVARRTARDAAAKALARVGLSDLDDRFPSEVSGGQQQRVAIARAVVGDREIILADEPTGALDSTTGHEIMKLLSGLSKEGTTVVLSTHNPANLPFASQVVTLRDGRRVETDSDAPLDTEAARA</sequence>
<dbReference type="Pfam" id="PF00005">
    <property type="entry name" value="ABC_tran"/>
    <property type="match status" value="1"/>
</dbReference>
<dbReference type="SMART" id="SM00382">
    <property type="entry name" value="AAA"/>
    <property type="match status" value="1"/>
</dbReference>
<dbReference type="GO" id="GO:0022857">
    <property type="term" value="F:transmembrane transporter activity"/>
    <property type="evidence" value="ECO:0007669"/>
    <property type="project" value="TreeGrafter"/>
</dbReference>
<dbReference type="InterPro" id="IPR015854">
    <property type="entry name" value="ABC_transpr_LolD-like"/>
</dbReference>
<dbReference type="GO" id="GO:0016887">
    <property type="term" value="F:ATP hydrolysis activity"/>
    <property type="evidence" value="ECO:0007669"/>
    <property type="project" value="InterPro"/>
</dbReference>
<dbReference type="PANTHER" id="PTHR24220:SF86">
    <property type="entry name" value="ABC TRANSPORTER ABCH.1"/>
    <property type="match status" value="1"/>
</dbReference>
<dbReference type="EMBL" id="BSRX01000062">
    <property type="protein sequence ID" value="GLW58878.1"/>
    <property type="molecule type" value="Genomic_DNA"/>
</dbReference>
<dbReference type="GO" id="GO:0005524">
    <property type="term" value="F:ATP binding"/>
    <property type="evidence" value="ECO:0007669"/>
    <property type="project" value="UniProtKB-KW"/>
</dbReference>
<evidence type="ECO:0000256" key="1">
    <source>
        <dbReference type="ARBA" id="ARBA00022448"/>
    </source>
</evidence>
<dbReference type="InterPro" id="IPR017871">
    <property type="entry name" value="ABC_transporter-like_CS"/>
</dbReference>
<evidence type="ECO:0000256" key="2">
    <source>
        <dbReference type="ARBA" id="ARBA00022741"/>
    </source>
</evidence>
<dbReference type="GO" id="GO:0005886">
    <property type="term" value="C:plasma membrane"/>
    <property type="evidence" value="ECO:0007669"/>
    <property type="project" value="TreeGrafter"/>
</dbReference>
<organism evidence="5 6">
    <name type="scientific">Kitasatospora phosalacinea</name>
    <dbReference type="NCBI Taxonomy" id="2065"/>
    <lineage>
        <taxon>Bacteria</taxon>
        <taxon>Bacillati</taxon>
        <taxon>Actinomycetota</taxon>
        <taxon>Actinomycetes</taxon>
        <taxon>Kitasatosporales</taxon>
        <taxon>Streptomycetaceae</taxon>
        <taxon>Kitasatospora</taxon>
    </lineage>
</organism>
<dbReference type="SUPFAM" id="SSF52540">
    <property type="entry name" value="P-loop containing nucleoside triphosphate hydrolases"/>
    <property type="match status" value="1"/>
</dbReference>
<dbReference type="PROSITE" id="PS50893">
    <property type="entry name" value="ABC_TRANSPORTER_2"/>
    <property type="match status" value="1"/>
</dbReference>
<keyword evidence="1" id="KW-0813">Transport</keyword>
<dbReference type="AlphaFoldDB" id="A0A9W6PQ55"/>
<protein>
    <submittedName>
        <fullName evidence="5">Macrolide ABC transporter ATP-binding protein</fullName>
    </submittedName>
</protein>
<gene>
    <name evidence="5" type="ORF">Kpho01_68880</name>
</gene>
<dbReference type="Proteomes" id="UP001165143">
    <property type="component" value="Unassembled WGS sequence"/>
</dbReference>
<dbReference type="RefSeq" id="WP_033254681.1">
    <property type="nucleotide sequence ID" value="NZ_BSRX01000062.1"/>
</dbReference>
<dbReference type="InterPro" id="IPR003439">
    <property type="entry name" value="ABC_transporter-like_ATP-bd"/>
</dbReference>
<dbReference type="InterPro" id="IPR027417">
    <property type="entry name" value="P-loop_NTPase"/>
</dbReference>
<dbReference type="PANTHER" id="PTHR24220">
    <property type="entry name" value="IMPORT ATP-BINDING PROTEIN"/>
    <property type="match status" value="1"/>
</dbReference>
<name>A0A9W6PQ55_9ACTN</name>
<dbReference type="PROSITE" id="PS00211">
    <property type="entry name" value="ABC_TRANSPORTER_1"/>
    <property type="match status" value="1"/>
</dbReference>
<reference evidence="5" key="1">
    <citation type="submission" date="2023-02" db="EMBL/GenBank/DDBJ databases">
        <title>Kitasatospora phosalacinea NBRC 14362.</title>
        <authorList>
            <person name="Ichikawa N."/>
            <person name="Sato H."/>
            <person name="Tonouchi N."/>
        </authorList>
    </citation>
    <scope>NUCLEOTIDE SEQUENCE</scope>
    <source>
        <strain evidence="5">NBRC 14362</strain>
    </source>
</reference>
<dbReference type="GO" id="GO:0098796">
    <property type="term" value="C:membrane protein complex"/>
    <property type="evidence" value="ECO:0007669"/>
    <property type="project" value="UniProtKB-ARBA"/>
</dbReference>
<keyword evidence="2" id="KW-0547">Nucleotide-binding</keyword>
<dbReference type="InterPro" id="IPR003593">
    <property type="entry name" value="AAA+_ATPase"/>
</dbReference>
<dbReference type="CDD" id="cd03255">
    <property type="entry name" value="ABC_MJ0796_LolCDE_FtsE"/>
    <property type="match status" value="1"/>
</dbReference>
<evidence type="ECO:0000313" key="5">
    <source>
        <dbReference type="EMBL" id="GLW58878.1"/>
    </source>
</evidence>
<dbReference type="Gene3D" id="3.40.50.300">
    <property type="entry name" value="P-loop containing nucleotide triphosphate hydrolases"/>
    <property type="match status" value="1"/>
</dbReference>
<comment type="caution">
    <text evidence="5">The sequence shown here is derived from an EMBL/GenBank/DDBJ whole genome shotgun (WGS) entry which is preliminary data.</text>
</comment>